<dbReference type="AlphaFoldDB" id="A0A8J6TPG5"/>
<evidence type="ECO:0000259" key="1">
    <source>
        <dbReference type="Pfam" id="PF13338"/>
    </source>
</evidence>
<comment type="caution">
    <text evidence="2">The sequence shown here is derived from an EMBL/GenBank/DDBJ whole genome shotgun (WGS) entry which is preliminary data.</text>
</comment>
<feature type="domain" description="AbiEi antitoxin N-terminal" evidence="1">
    <location>
        <begin position="31"/>
        <end position="83"/>
    </location>
</feature>
<name>A0A8J6TPG5_9BACT</name>
<dbReference type="Proteomes" id="UP000605201">
    <property type="component" value="Unassembled WGS sequence"/>
</dbReference>
<dbReference type="EMBL" id="JACNIG010000451">
    <property type="protein sequence ID" value="MBC8434511.1"/>
    <property type="molecule type" value="Genomic_DNA"/>
</dbReference>
<protein>
    <recommendedName>
        <fullName evidence="1">AbiEi antitoxin N-terminal domain-containing protein</fullName>
    </recommendedName>
</protein>
<evidence type="ECO:0000313" key="3">
    <source>
        <dbReference type="Proteomes" id="UP000605201"/>
    </source>
</evidence>
<dbReference type="InterPro" id="IPR025159">
    <property type="entry name" value="AbiEi_N"/>
</dbReference>
<sequence>MLCVIVRIINEQNRFGYTMGMLTGIGKTDRERMAAIIRGTKGTVSVEDAARILDVASTDAAKMLSRWSKNGWMSRVRRGLYVSVPLESRTADVPLEDPWLVADRLFLPCYIGGWSAAEYFGLTEQIFSTVLVMTVQKPRNRRPDIKGTLFMLRTISKKAMFGLKPVWRGQVKISVSDPSRTILDMLVDPVLGGGIRSVKDMLVNYLRSEDKNLGQLIEYGERLGNGAVFKRLGFLLEKIAPDETKAIDECCRRLTAGNAKLDPKLNNIKLITRWRLWVTEKWKRMEPIDRQV</sequence>
<proteinExistence type="predicted"/>
<reference evidence="2 3" key="1">
    <citation type="submission" date="2020-08" db="EMBL/GenBank/DDBJ databases">
        <title>Bridging the membrane lipid divide: bacteria of the FCB group superphylum have the potential to synthesize archaeal ether lipids.</title>
        <authorList>
            <person name="Villanueva L."/>
            <person name="Von Meijenfeldt F.A.B."/>
            <person name="Westbye A.B."/>
            <person name="Yadav S."/>
            <person name="Hopmans E.C."/>
            <person name="Dutilh B.E."/>
            <person name="Sinninghe Damste J.S."/>
        </authorList>
    </citation>
    <scope>NUCLEOTIDE SEQUENCE [LARGE SCALE GENOMIC DNA]</scope>
    <source>
        <strain evidence="2">NIOZ-UU17</strain>
    </source>
</reference>
<accession>A0A8J6TPG5</accession>
<gene>
    <name evidence="2" type="ORF">H8D96_21590</name>
</gene>
<organism evidence="2 3">
    <name type="scientific">Candidatus Desulfatibia vada</name>
    <dbReference type="NCBI Taxonomy" id="2841696"/>
    <lineage>
        <taxon>Bacteria</taxon>
        <taxon>Pseudomonadati</taxon>
        <taxon>Thermodesulfobacteriota</taxon>
        <taxon>Desulfobacteria</taxon>
        <taxon>Desulfobacterales</taxon>
        <taxon>Desulfobacterales incertae sedis</taxon>
        <taxon>Candidatus Desulfatibia</taxon>
    </lineage>
</organism>
<evidence type="ECO:0000313" key="2">
    <source>
        <dbReference type="EMBL" id="MBC8434511.1"/>
    </source>
</evidence>
<dbReference type="Pfam" id="PF13338">
    <property type="entry name" value="AbiEi_4"/>
    <property type="match status" value="1"/>
</dbReference>